<keyword evidence="2" id="KW-1185">Reference proteome</keyword>
<organism evidence="1 2">
    <name type="scientific">Gossypium arboreum</name>
    <name type="common">Tree cotton</name>
    <name type="synonym">Gossypium nanking</name>
    <dbReference type="NCBI Taxonomy" id="29729"/>
    <lineage>
        <taxon>Eukaryota</taxon>
        <taxon>Viridiplantae</taxon>
        <taxon>Streptophyta</taxon>
        <taxon>Embryophyta</taxon>
        <taxon>Tracheophyta</taxon>
        <taxon>Spermatophyta</taxon>
        <taxon>Magnoliopsida</taxon>
        <taxon>eudicotyledons</taxon>
        <taxon>Gunneridae</taxon>
        <taxon>Pentapetalae</taxon>
        <taxon>rosids</taxon>
        <taxon>malvids</taxon>
        <taxon>Malvales</taxon>
        <taxon>Malvaceae</taxon>
        <taxon>Malvoideae</taxon>
        <taxon>Gossypium</taxon>
    </lineage>
</organism>
<proteinExistence type="predicted"/>
<evidence type="ECO:0000313" key="2">
    <source>
        <dbReference type="Proteomes" id="UP000032142"/>
    </source>
</evidence>
<reference evidence="2" key="1">
    <citation type="submission" date="2014-09" db="EMBL/GenBank/DDBJ databases">
        <authorList>
            <person name="Mudge J."/>
            <person name="Ramaraj T."/>
            <person name="Lindquist I.E."/>
            <person name="Bharti A.K."/>
            <person name="Sundararajan A."/>
            <person name="Cameron C.T."/>
            <person name="Woodward J.E."/>
            <person name="May G.D."/>
            <person name="Brubaker C."/>
            <person name="Broadhvest J."/>
            <person name="Wilkins T.A."/>
        </authorList>
    </citation>
    <scope>NUCLEOTIDE SEQUENCE</scope>
    <source>
        <strain evidence="2">cv. AKA8401</strain>
    </source>
</reference>
<gene>
    <name evidence="1" type="ORF">F383_36130</name>
</gene>
<protein>
    <submittedName>
        <fullName evidence="1">Uncharacterized protein</fullName>
    </submittedName>
</protein>
<name>A0A0B0N7J6_GOSAR</name>
<dbReference type="AlphaFoldDB" id="A0A0B0N7J6"/>
<dbReference type="EMBL" id="JRRC01508970">
    <property type="protein sequence ID" value="KHG08765.1"/>
    <property type="molecule type" value="Genomic_DNA"/>
</dbReference>
<comment type="caution">
    <text evidence="1">The sequence shown here is derived from an EMBL/GenBank/DDBJ whole genome shotgun (WGS) entry which is preliminary data.</text>
</comment>
<sequence length="54" mass="5960">MCASKTMALICDSDMCLRVRPRLGRWHYTTGVIIRVSYPILNGSSGKGKSCINV</sequence>
<evidence type="ECO:0000313" key="1">
    <source>
        <dbReference type="EMBL" id="KHG08765.1"/>
    </source>
</evidence>
<dbReference type="Proteomes" id="UP000032142">
    <property type="component" value="Unassembled WGS sequence"/>
</dbReference>
<accession>A0A0B0N7J6</accession>